<comment type="similarity">
    <text evidence="1">Belongs to the AAR2 family.</text>
</comment>
<evidence type="ECO:0000259" key="2">
    <source>
        <dbReference type="Pfam" id="PF05282"/>
    </source>
</evidence>
<reference evidence="4" key="1">
    <citation type="journal article" date="2020" name="J. Eukaryot. Microbiol.">
        <title>De novo Sequencing, Assembly and Annotation of the Transcriptome for the Free-Living Testate Amoeba Arcella intermedia.</title>
        <authorList>
            <person name="Ribeiro G.M."/>
            <person name="Porfirio-Sousa A.L."/>
            <person name="Maurer-Alcala X.X."/>
            <person name="Katz L.A."/>
            <person name="Lahr D.J.G."/>
        </authorList>
    </citation>
    <scope>NUCLEOTIDE SEQUENCE</scope>
</reference>
<feature type="domain" description="AAR2 C-terminal" evidence="2">
    <location>
        <begin position="180"/>
        <end position="334"/>
    </location>
</feature>
<dbReference type="CDD" id="cd13777">
    <property type="entry name" value="Aar2_N"/>
    <property type="match status" value="1"/>
</dbReference>
<dbReference type="InterPro" id="IPR033648">
    <property type="entry name" value="AAR2_C"/>
</dbReference>
<dbReference type="EMBL" id="GIBP01003950">
    <property type="protein sequence ID" value="NDV32919.1"/>
    <property type="molecule type" value="Transcribed_RNA"/>
</dbReference>
<dbReference type="Gene3D" id="2.60.34.20">
    <property type="match status" value="1"/>
</dbReference>
<dbReference type="InterPro" id="IPR038516">
    <property type="entry name" value="AAR2_N_sf"/>
</dbReference>
<proteinExistence type="inferred from homology"/>
<evidence type="ECO:0000259" key="3">
    <source>
        <dbReference type="Pfam" id="PF20981"/>
    </source>
</evidence>
<dbReference type="PANTHER" id="PTHR12689">
    <property type="entry name" value="A1 CISTRON SPLICING FACTOR AAR2-RELATED"/>
    <property type="match status" value="1"/>
</dbReference>
<accession>A0A6B2L7F2</accession>
<dbReference type="CDD" id="cd13778">
    <property type="entry name" value="Aar2_C"/>
    <property type="match status" value="1"/>
</dbReference>
<dbReference type="InterPro" id="IPR038514">
    <property type="entry name" value="AAR2_C_sf"/>
</dbReference>
<sequence>MNQDVANRVVGEWATLLMRGAPLGLHLGIDNNEWIIDVNFKGLKLIPPGIHFIYYGLSPPHGGQRNPRKSFWVKLDLRQVEIQDWDPLTEQFEITKETPEQVERLVLGVRNFDFDRHLGAYPLEKFPKWRAFTSHLTEGTLAKLQPQEAAPLPPKEDQFQSKYREGIPHLNNDSETSLPYTNIPERTLAPNTSPQDITKLNFDKSYVLLELFRTDFNNDPQLFLGEFEYAFLMFSLGECYESFEQWKKMLRLVCQCETAISEKMSFFVEFVKVVNIQVAEIPNDFFEDIVTANNFLMASLKEFVASCEGIVNKVLQKELKKLEKMVEEKFQVNLSIEDDEELLPTTVSPEELIALGLSPDEIDKLLNAS</sequence>
<evidence type="ECO:0008006" key="5">
    <source>
        <dbReference type="Google" id="ProtNLM"/>
    </source>
</evidence>
<feature type="domain" description="AAR2 N-terminal" evidence="3">
    <location>
        <begin position="13"/>
        <end position="146"/>
    </location>
</feature>
<evidence type="ECO:0000313" key="4">
    <source>
        <dbReference type="EMBL" id="NDV32919.1"/>
    </source>
</evidence>
<dbReference type="PANTHER" id="PTHR12689:SF4">
    <property type="entry name" value="PROTEIN AAR2 HOMOLOG"/>
    <property type="match status" value="1"/>
</dbReference>
<name>A0A6B2L7F2_9EUKA</name>
<dbReference type="InterPro" id="IPR033647">
    <property type="entry name" value="Aar2_N"/>
</dbReference>
<dbReference type="GO" id="GO:0000244">
    <property type="term" value="P:spliceosomal tri-snRNP complex assembly"/>
    <property type="evidence" value="ECO:0007669"/>
    <property type="project" value="TreeGrafter"/>
</dbReference>
<protein>
    <recommendedName>
        <fullName evidence="5">AAR2 splicing factor homolog</fullName>
    </recommendedName>
</protein>
<dbReference type="InterPro" id="IPR007946">
    <property type="entry name" value="AAR2"/>
</dbReference>
<dbReference type="Pfam" id="PF05282">
    <property type="entry name" value="AAR2"/>
    <property type="match status" value="1"/>
</dbReference>
<evidence type="ECO:0000256" key="1">
    <source>
        <dbReference type="ARBA" id="ARBA00006281"/>
    </source>
</evidence>
<organism evidence="4">
    <name type="scientific">Arcella intermedia</name>
    <dbReference type="NCBI Taxonomy" id="1963864"/>
    <lineage>
        <taxon>Eukaryota</taxon>
        <taxon>Amoebozoa</taxon>
        <taxon>Tubulinea</taxon>
        <taxon>Elardia</taxon>
        <taxon>Arcellinida</taxon>
        <taxon>Sphaerothecina</taxon>
        <taxon>Arcellidae</taxon>
        <taxon>Arcella</taxon>
    </lineage>
</organism>
<dbReference type="Gene3D" id="1.25.40.550">
    <property type="entry name" value="Aar2, C-terminal domain-like"/>
    <property type="match status" value="1"/>
</dbReference>
<dbReference type="Pfam" id="PF20981">
    <property type="entry name" value="AAR2_1st"/>
    <property type="match status" value="1"/>
</dbReference>
<dbReference type="AlphaFoldDB" id="A0A6B2L7F2"/>